<dbReference type="HOGENOM" id="CLU_432295_0_0_1"/>
<feature type="compositionally biased region" description="Polar residues" evidence="1">
    <location>
        <begin position="323"/>
        <end position="347"/>
    </location>
</feature>
<protein>
    <recommendedName>
        <fullName evidence="4">Protein stoned-A</fullName>
    </recommendedName>
</protein>
<feature type="compositionally biased region" description="Acidic residues" evidence="1">
    <location>
        <begin position="427"/>
        <end position="437"/>
    </location>
</feature>
<name>E9G2M1_DAPPU</name>
<proteinExistence type="predicted"/>
<evidence type="ECO:0000313" key="2">
    <source>
        <dbReference type="EMBL" id="EFX86291.1"/>
    </source>
</evidence>
<feature type="compositionally biased region" description="Basic residues" evidence="1">
    <location>
        <begin position="1"/>
        <end position="17"/>
    </location>
</feature>
<dbReference type="OrthoDB" id="6363808at2759"/>
<feature type="compositionally biased region" description="Low complexity" evidence="1">
    <location>
        <begin position="174"/>
        <end position="185"/>
    </location>
</feature>
<dbReference type="AlphaFoldDB" id="E9G2M1"/>
<gene>
    <name evidence="2" type="ORF">DAPPUDRAFT_237043</name>
</gene>
<keyword evidence="3" id="KW-1185">Reference proteome</keyword>
<feature type="region of interest" description="Disordered" evidence="1">
    <location>
        <begin position="323"/>
        <end position="350"/>
    </location>
</feature>
<dbReference type="KEGG" id="dpx:DAPPUDRAFT_237043"/>
<feature type="region of interest" description="Disordered" evidence="1">
    <location>
        <begin position="376"/>
        <end position="572"/>
    </location>
</feature>
<organism evidence="2 3">
    <name type="scientific">Daphnia pulex</name>
    <name type="common">Water flea</name>
    <dbReference type="NCBI Taxonomy" id="6669"/>
    <lineage>
        <taxon>Eukaryota</taxon>
        <taxon>Metazoa</taxon>
        <taxon>Ecdysozoa</taxon>
        <taxon>Arthropoda</taxon>
        <taxon>Crustacea</taxon>
        <taxon>Branchiopoda</taxon>
        <taxon>Diplostraca</taxon>
        <taxon>Cladocera</taxon>
        <taxon>Anomopoda</taxon>
        <taxon>Daphniidae</taxon>
        <taxon>Daphnia</taxon>
    </lineage>
</organism>
<feature type="compositionally biased region" description="Pro residues" evidence="1">
    <location>
        <begin position="462"/>
        <end position="477"/>
    </location>
</feature>
<dbReference type="EMBL" id="GL732530">
    <property type="protein sequence ID" value="EFX86291.1"/>
    <property type="molecule type" value="Genomic_DNA"/>
</dbReference>
<dbReference type="FunCoup" id="E9G2M1">
    <property type="interactions" value="5"/>
</dbReference>
<feature type="compositionally biased region" description="Low complexity" evidence="1">
    <location>
        <begin position="40"/>
        <end position="51"/>
    </location>
</feature>
<feature type="compositionally biased region" description="Basic and acidic residues" evidence="1">
    <location>
        <begin position="74"/>
        <end position="85"/>
    </location>
</feature>
<accession>E9G2M1</accession>
<feature type="compositionally biased region" description="Basic and acidic residues" evidence="1">
    <location>
        <begin position="524"/>
        <end position="539"/>
    </location>
</feature>
<dbReference type="InParanoid" id="E9G2M1"/>
<dbReference type="STRING" id="6669.E9G2M1"/>
<evidence type="ECO:0000313" key="3">
    <source>
        <dbReference type="Proteomes" id="UP000000305"/>
    </source>
</evidence>
<evidence type="ECO:0000256" key="1">
    <source>
        <dbReference type="SAM" id="MobiDB-lite"/>
    </source>
</evidence>
<evidence type="ECO:0008006" key="4">
    <source>
        <dbReference type="Google" id="ProtNLM"/>
    </source>
</evidence>
<dbReference type="Proteomes" id="UP000000305">
    <property type="component" value="Unassembled WGS sequence"/>
</dbReference>
<sequence length="633" mass="68211">MHKLGKGLKKKIKGKKGKEKEDDLFDPAILEQYRRDKAAAAAAAAATAAATGEDFDPSAEENGTSTANEAAEPGADKKDSEEWQKFKLLTSGVDTILQKTQEDLGRIKKTSYYQRNKKPETPTPGEEVKPIVGASSSANNSSGASAEPNGHKTKWIGFEEGDKFRDLNEEEAGTDQAAATQQQVEEVAEQQPEEFNQDFEKQDENEDDEDIFNTEYVDIATSGELKLAYVPDSPTLEAAAGDDPFDTSDVEKLVGPLPVIKKKKALVSIGAAVEILTAANAADHQQKQHHQGSAASRQRIVQPPSEIQLLCCFDDNEVDQKLQGNSLGVTPSTNHSAGPSSVQQTPHSEVHLGEELVSSVEPDLKDILAEFDVIPEGSDQPIDEDFVKPPKPNPPVQPKKQPELLDEEDFEFEALAYESLAKQPLPQEEEEEGDDPFDTSSVDKVLKKDQVETSIVSKKAPPSRPGAPPSRPPPPPSASAIAAIAAKIDRPSPAPVRPSAPVNPTVPPLQAQDSFDALFLNDSPTEKEKPTENKSEQEPLKSPAADPFDTSAVDPFDTTSVDPFDTSAIDPFDTSVVNSVDTSATGNTCITVSSPVLPVEPQLQVTSFVLLDDSPVEDEVDPFDTSAVEKILN</sequence>
<feature type="compositionally biased region" description="Low complexity" evidence="1">
    <location>
        <begin position="133"/>
        <end position="146"/>
    </location>
</feature>
<dbReference type="eggNOG" id="ENOG502QUZ2">
    <property type="taxonomic scope" value="Eukaryota"/>
</dbReference>
<feature type="region of interest" description="Disordered" evidence="1">
    <location>
        <begin position="40"/>
        <end position="208"/>
    </location>
</feature>
<reference evidence="2 3" key="1">
    <citation type="journal article" date="2011" name="Science">
        <title>The ecoresponsive genome of Daphnia pulex.</title>
        <authorList>
            <person name="Colbourne J.K."/>
            <person name="Pfrender M.E."/>
            <person name="Gilbert D."/>
            <person name="Thomas W.K."/>
            <person name="Tucker A."/>
            <person name="Oakley T.H."/>
            <person name="Tokishita S."/>
            <person name="Aerts A."/>
            <person name="Arnold G.J."/>
            <person name="Basu M.K."/>
            <person name="Bauer D.J."/>
            <person name="Caceres C.E."/>
            <person name="Carmel L."/>
            <person name="Casola C."/>
            <person name="Choi J.H."/>
            <person name="Detter J.C."/>
            <person name="Dong Q."/>
            <person name="Dusheyko S."/>
            <person name="Eads B.D."/>
            <person name="Frohlich T."/>
            <person name="Geiler-Samerotte K.A."/>
            <person name="Gerlach D."/>
            <person name="Hatcher P."/>
            <person name="Jogdeo S."/>
            <person name="Krijgsveld J."/>
            <person name="Kriventseva E.V."/>
            <person name="Kultz D."/>
            <person name="Laforsch C."/>
            <person name="Lindquist E."/>
            <person name="Lopez J."/>
            <person name="Manak J.R."/>
            <person name="Muller J."/>
            <person name="Pangilinan J."/>
            <person name="Patwardhan R.P."/>
            <person name="Pitluck S."/>
            <person name="Pritham E.J."/>
            <person name="Rechtsteiner A."/>
            <person name="Rho M."/>
            <person name="Rogozin I.B."/>
            <person name="Sakarya O."/>
            <person name="Salamov A."/>
            <person name="Schaack S."/>
            <person name="Shapiro H."/>
            <person name="Shiga Y."/>
            <person name="Skalitzky C."/>
            <person name="Smith Z."/>
            <person name="Souvorov A."/>
            <person name="Sung W."/>
            <person name="Tang Z."/>
            <person name="Tsuchiya D."/>
            <person name="Tu H."/>
            <person name="Vos H."/>
            <person name="Wang M."/>
            <person name="Wolf Y.I."/>
            <person name="Yamagata H."/>
            <person name="Yamada T."/>
            <person name="Ye Y."/>
            <person name="Shaw J.R."/>
            <person name="Andrews J."/>
            <person name="Crease T.J."/>
            <person name="Tang H."/>
            <person name="Lucas S.M."/>
            <person name="Robertson H.M."/>
            <person name="Bork P."/>
            <person name="Koonin E.V."/>
            <person name="Zdobnov E.M."/>
            <person name="Grigoriev I.V."/>
            <person name="Lynch M."/>
            <person name="Boore J.L."/>
        </authorList>
    </citation>
    <scope>NUCLEOTIDE SEQUENCE [LARGE SCALE GENOMIC DNA]</scope>
</reference>
<feature type="compositionally biased region" description="Acidic residues" evidence="1">
    <location>
        <begin position="186"/>
        <end position="208"/>
    </location>
</feature>
<feature type="region of interest" description="Disordered" evidence="1">
    <location>
        <begin position="1"/>
        <end position="27"/>
    </location>
</feature>